<evidence type="ECO:0000313" key="7">
    <source>
        <dbReference type="EMBL" id="KAJ3126433.1"/>
    </source>
</evidence>
<evidence type="ECO:0000256" key="5">
    <source>
        <dbReference type="SAM" id="MobiDB-lite"/>
    </source>
</evidence>
<feature type="transmembrane region" description="Helical" evidence="6">
    <location>
        <begin position="212"/>
        <end position="234"/>
    </location>
</feature>
<keyword evidence="3 6" id="KW-1133">Transmembrane helix</keyword>
<keyword evidence="4 6" id="KW-0472">Membrane</keyword>
<reference evidence="7" key="1">
    <citation type="submission" date="2020-05" db="EMBL/GenBank/DDBJ databases">
        <title>Phylogenomic resolution of chytrid fungi.</title>
        <authorList>
            <person name="Stajich J.E."/>
            <person name="Amses K."/>
            <person name="Simmons R."/>
            <person name="Seto K."/>
            <person name="Myers J."/>
            <person name="Bonds A."/>
            <person name="Quandt C.A."/>
            <person name="Barry K."/>
            <person name="Liu P."/>
            <person name="Grigoriev I."/>
            <person name="Longcore J.E."/>
            <person name="James T.Y."/>
        </authorList>
    </citation>
    <scope>NUCLEOTIDE SEQUENCE</scope>
    <source>
        <strain evidence="7">JEL0513</strain>
    </source>
</reference>
<dbReference type="Pfam" id="PF02535">
    <property type="entry name" value="Zip"/>
    <property type="match status" value="1"/>
</dbReference>
<keyword evidence="2 6" id="KW-0812">Transmembrane</keyword>
<feature type="transmembrane region" description="Helical" evidence="6">
    <location>
        <begin position="414"/>
        <end position="437"/>
    </location>
</feature>
<evidence type="ECO:0000256" key="6">
    <source>
        <dbReference type="SAM" id="Phobius"/>
    </source>
</evidence>
<accession>A0AAD5T3D5</accession>
<evidence type="ECO:0000256" key="1">
    <source>
        <dbReference type="ARBA" id="ARBA00004141"/>
    </source>
</evidence>
<evidence type="ECO:0000313" key="8">
    <source>
        <dbReference type="Proteomes" id="UP001211907"/>
    </source>
</evidence>
<evidence type="ECO:0000256" key="3">
    <source>
        <dbReference type="ARBA" id="ARBA00022989"/>
    </source>
</evidence>
<feature type="region of interest" description="Disordered" evidence="5">
    <location>
        <begin position="244"/>
        <end position="263"/>
    </location>
</feature>
<dbReference type="AlphaFoldDB" id="A0AAD5T3D5"/>
<comment type="caution">
    <text evidence="7">The sequence shown here is derived from an EMBL/GenBank/DDBJ whole genome shotgun (WGS) entry which is preliminary data.</text>
</comment>
<protein>
    <submittedName>
        <fullName evidence="7">Uncharacterized protein</fullName>
    </submittedName>
</protein>
<feature type="transmembrane region" description="Helical" evidence="6">
    <location>
        <begin position="163"/>
        <end position="188"/>
    </location>
</feature>
<sequence>MKAHKDDCCECCFCCRACINKNQACQQAQLMRNRKPKVKQSNRKSELSKLNRNLIIAFATAILFVQPDSVFAAPLPFPLPDPDPVPIPFPASAASQASSAFNSSSSSSNSSNSCIASIVPSYNFHFHVAAVFIVMATSGLGIFGTLQLAVYERKSSVSNNFKAFVATALLLFKMFGIGVIAATAWIHLLPDAFSDFSSPCLPESWQSYGTNYVGLFGLAAAFTVQLIEISAVGIKKKYSKKLVAEEHTDQEDDETSTNLPSRVESHSIAAVAPTVFPTHHATVGTNTEITFGDSFLANSIFSHPHHDAKHEHDESGHSHMHQIESAIRAKISNPNIITIFDAIPSPHSGKDTTATTTPAPATDAKNQTIHNHAENNGHSHDANRELTTIILELGILFHSLIIGITLGVSADNAFVSLLVAVCFHQMFEGMSLGVLIGKLAGLSDGVKRGLCLMYPLTTPLGIVIGIAIRNSYNENSPTQILVDGVLNSLS</sequence>
<feature type="transmembrane region" description="Helical" evidence="6">
    <location>
        <begin position="126"/>
        <end position="151"/>
    </location>
</feature>
<organism evidence="7 8">
    <name type="scientific">Physocladia obscura</name>
    <dbReference type="NCBI Taxonomy" id="109957"/>
    <lineage>
        <taxon>Eukaryota</taxon>
        <taxon>Fungi</taxon>
        <taxon>Fungi incertae sedis</taxon>
        <taxon>Chytridiomycota</taxon>
        <taxon>Chytridiomycota incertae sedis</taxon>
        <taxon>Chytridiomycetes</taxon>
        <taxon>Chytridiales</taxon>
        <taxon>Chytriomycetaceae</taxon>
        <taxon>Physocladia</taxon>
    </lineage>
</organism>
<dbReference type="EMBL" id="JADGJH010000560">
    <property type="protein sequence ID" value="KAJ3126433.1"/>
    <property type="molecule type" value="Genomic_DNA"/>
</dbReference>
<feature type="transmembrane region" description="Helical" evidence="6">
    <location>
        <begin position="53"/>
        <end position="75"/>
    </location>
</feature>
<evidence type="ECO:0000256" key="4">
    <source>
        <dbReference type="ARBA" id="ARBA00023136"/>
    </source>
</evidence>
<gene>
    <name evidence="7" type="ORF">HK100_010264</name>
</gene>
<feature type="transmembrane region" description="Helical" evidence="6">
    <location>
        <begin position="449"/>
        <end position="468"/>
    </location>
</feature>
<evidence type="ECO:0000256" key="2">
    <source>
        <dbReference type="ARBA" id="ARBA00022692"/>
    </source>
</evidence>
<proteinExistence type="predicted"/>
<feature type="transmembrane region" description="Helical" evidence="6">
    <location>
        <begin position="389"/>
        <end position="408"/>
    </location>
</feature>
<dbReference type="GO" id="GO:0005886">
    <property type="term" value="C:plasma membrane"/>
    <property type="evidence" value="ECO:0007669"/>
    <property type="project" value="TreeGrafter"/>
</dbReference>
<dbReference type="PANTHER" id="PTHR11040:SF44">
    <property type="entry name" value="PROTEIN ZNTC-RELATED"/>
    <property type="match status" value="1"/>
</dbReference>
<comment type="subcellular location">
    <subcellularLocation>
        <location evidence="1">Membrane</location>
        <topology evidence="1">Multi-pass membrane protein</topology>
    </subcellularLocation>
</comment>
<dbReference type="PANTHER" id="PTHR11040">
    <property type="entry name" value="ZINC/IRON TRANSPORTER"/>
    <property type="match status" value="1"/>
</dbReference>
<name>A0AAD5T3D5_9FUNG</name>
<dbReference type="Proteomes" id="UP001211907">
    <property type="component" value="Unassembled WGS sequence"/>
</dbReference>
<dbReference type="InterPro" id="IPR003689">
    <property type="entry name" value="ZIP"/>
</dbReference>
<dbReference type="GO" id="GO:0005385">
    <property type="term" value="F:zinc ion transmembrane transporter activity"/>
    <property type="evidence" value="ECO:0007669"/>
    <property type="project" value="TreeGrafter"/>
</dbReference>
<keyword evidence="8" id="KW-1185">Reference proteome</keyword>